<dbReference type="Pfam" id="PF00664">
    <property type="entry name" value="ABC_membrane"/>
    <property type="match status" value="1"/>
</dbReference>
<feature type="domain" description="ABC transmembrane type-1" evidence="10">
    <location>
        <begin position="27"/>
        <end position="310"/>
    </location>
</feature>
<dbReference type="EMBL" id="CP022388">
    <property type="protein sequence ID" value="ATA91321.1"/>
    <property type="molecule type" value="Genomic_DNA"/>
</dbReference>
<dbReference type="AlphaFoldDB" id="A0A0B7HSX4"/>
<protein>
    <submittedName>
        <fullName evidence="11 12">ABC transporter ATP-binding protein</fullName>
        <ecNumber evidence="12">3.6.3.44</ecNumber>
    </submittedName>
</protein>
<feature type="transmembrane region" description="Helical" evidence="8">
    <location>
        <begin position="63"/>
        <end position="88"/>
    </location>
</feature>
<dbReference type="GO" id="GO:0005886">
    <property type="term" value="C:plasma membrane"/>
    <property type="evidence" value="ECO:0007669"/>
    <property type="project" value="UniProtKB-SubCell"/>
</dbReference>
<dbReference type="InterPro" id="IPR003439">
    <property type="entry name" value="ABC_transporter-like_ATP-bd"/>
</dbReference>
<evidence type="ECO:0000256" key="4">
    <source>
        <dbReference type="ARBA" id="ARBA00022741"/>
    </source>
</evidence>
<dbReference type="InterPro" id="IPR027417">
    <property type="entry name" value="P-loop_NTPase"/>
</dbReference>
<keyword evidence="6 8" id="KW-1133">Transmembrane helix</keyword>
<gene>
    <name evidence="12" type="ORF">CCAN12_790061</name>
    <name evidence="11" type="ORF">CGC56_03565</name>
</gene>
<keyword evidence="12" id="KW-0378">Hydrolase</keyword>
<dbReference type="GO" id="GO:0016887">
    <property type="term" value="F:ATP hydrolysis activity"/>
    <property type="evidence" value="ECO:0007669"/>
    <property type="project" value="InterPro"/>
</dbReference>
<dbReference type="GO" id="GO:0015421">
    <property type="term" value="F:ABC-type oligopeptide transporter activity"/>
    <property type="evidence" value="ECO:0007669"/>
    <property type="project" value="TreeGrafter"/>
</dbReference>
<evidence type="ECO:0000313" key="13">
    <source>
        <dbReference type="Proteomes" id="UP000044026"/>
    </source>
</evidence>
<reference evidence="12 13" key="1">
    <citation type="submission" date="2015-01" db="EMBL/GenBank/DDBJ databases">
        <authorList>
            <person name="Xiang T."/>
            <person name="Song Y."/>
            <person name="Huang L."/>
            <person name="Wang B."/>
            <person name="Wu P."/>
        </authorList>
    </citation>
    <scope>NUCLEOTIDE SEQUENCE [LARGE SCALE GENOMIC DNA]</scope>
    <source>
        <strain evidence="12 13">Cc12</strain>
    </source>
</reference>
<evidence type="ECO:0000256" key="8">
    <source>
        <dbReference type="SAM" id="Phobius"/>
    </source>
</evidence>
<dbReference type="Proteomes" id="UP000243136">
    <property type="component" value="Chromosome"/>
</dbReference>
<evidence type="ECO:0000313" key="14">
    <source>
        <dbReference type="Proteomes" id="UP000243136"/>
    </source>
</evidence>
<evidence type="ECO:0000256" key="2">
    <source>
        <dbReference type="ARBA" id="ARBA00022448"/>
    </source>
</evidence>
<evidence type="ECO:0000313" key="11">
    <source>
        <dbReference type="EMBL" id="ATA91321.1"/>
    </source>
</evidence>
<dbReference type="EC" id="3.6.3.44" evidence="12"/>
<proteinExistence type="predicted"/>
<dbReference type="PANTHER" id="PTHR43394:SF1">
    <property type="entry name" value="ATP-BINDING CASSETTE SUB-FAMILY B MEMBER 10, MITOCHONDRIAL"/>
    <property type="match status" value="1"/>
</dbReference>
<evidence type="ECO:0000259" key="10">
    <source>
        <dbReference type="PROSITE" id="PS50929"/>
    </source>
</evidence>
<keyword evidence="4" id="KW-0547">Nucleotide-binding</keyword>
<evidence type="ECO:0000259" key="9">
    <source>
        <dbReference type="PROSITE" id="PS50893"/>
    </source>
</evidence>
<feature type="transmembrane region" description="Helical" evidence="8">
    <location>
        <begin position="244"/>
        <end position="268"/>
    </location>
</feature>
<dbReference type="InterPro" id="IPR011527">
    <property type="entry name" value="ABC1_TM_dom"/>
</dbReference>
<dbReference type="FunFam" id="3.40.50.300:FF:000287">
    <property type="entry name" value="Multidrug ABC transporter ATP-binding protein"/>
    <property type="match status" value="1"/>
</dbReference>
<dbReference type="Gene3D" id="1.20.1560.10">
    <property type="entry name" value="ABC transporter type 1, transmembrane domain"/>
    <property type="match status" value="1"/>
</dbReference>
<keyword evidence="3 8" id="KW-0812">Transmembrane</keyword>
<dbReference type="EMBL" id="CDOE01000077">
    <property type="protein sequence ID" value="CEN40638.1"/>
    <property type="molecule type" value="Genomic_DNA"/>
</dbReference>
<evidence type="ECO:0000256" key="5">
    <source>
        <dbReference type="ARBA" id="ARBA00022840"/>
    </source>
</evidence>
<evidence type="ECO:0000313" key="12">
    <source>
        <dbReference type="EMBL" id="CEN40638.1"/>
    </source>
</evidence>
<accession>A0A0B7HSX4</accession>
<feature type="transmembrane region" description="Helical" evidence="8">
    <location>
        <begin position="152"/>
        <end position="180"/>
    </location>
</feature>
<dbReference type="Pfam" id="PF00005">
    <property type="entry name" value="ABC_tran"/>
    <property type="match status" value="1"/>
</dbReference>
<dbReference type="RefSeq" id="WP_042001777.1">
    <property type="nucleotide sequence ID" value="NZ_CP022382.1"/>
</dbReference>
<name>A0A0B7HSX4_9FLAO</name>
<dbReference type="PROSITE" id="PS50893">
    <property type="entry name" value="ABC_TRANSPORTER_2"/>
    <property type="match status" value="1"/>
</dbReference>
<comment type="subcellular location">
    <subcellularLocation>
        <location evidence="1">Cell membrane</location>
        <topology evidence="1">Multi-pass membrane protein</topology>
    </subcellularLocation>
</comment>
<reference evidence="14" key="3">
    <citation type="submission" date="2017-06" db="EMBL/GenBank/DDBJ databases">
        <title>Capnocytophaga spp. assemblies.</title>
        <authorList>
            <person name="Gulvik C.A."/>
        </authorList>
    </citation>
    <scope>NUCLEOTIDE SEQUENCE [LARGE SCALE GENOMIC DNA]</scope>
    <source>
        <strain evidence="14">H5594</strain>
    </source>
</reference>
<feature type="transmembrane region" description="Helical" evidence="8">
    <location>
        <begin position="22"/>
        <end position="42"/>
    </location>
</feature>
<keyword evidence="2" id="KW-0813">Transport</keyword>
<dbReference type="Proteomes" id="UP000044026">
    <property type="component" value="Unassembled WGS sequence"/>
</dbReference>
<dbReference type="InterPro" id="IPR036640">
    <property type="entry name" value="ABC1_TM_sf"/>
</dbReference>
<dbReference type="PROSITE" id="PS00211">
    <property type="entry name" value="ABC_TRANSPORTER_1"/>
    <property type="match status" value="1"/>
</dbReference>
<dbReference type="SMART" id="SM00382">
    <property type="entry name" value="AAA"/>
    <property type="match status" value="1"/>
</dbReference>
<dbReference type="SUPFAM" id="SSF52540">
    <property type="entry name" value="P-loop containing nucleoside triphosphate hydrolases"/>
    <property type="match status" value="1"/>
</dbReference>
<dbReference type="InterPro" id="IPR017871">
    <property type="entry name" value="ABC_transporter-like_CS"/>
</dbReference>
<dbReference type="PROSITE" id="PS50929">
    <property type="entry name" value="ABC_TM1F"/>
    <property type="match status" value="1"/>
</dbReference>
<dbReference type="GeneID" id="69580044"/>
<dbReference type="InterPro" id="IPR039421">
    <property type="entry name" value="Type_1_exporter"/>
</dbReference>
<dbReference type="Gene3D" id="3.40.50.300">
    <property type="entry name" value="P-loop containing nucleotide triphosphate hydrolases"/>
    <property type="match status" value="1"/>
</dbReference>
<evidence type="ECO:0000256" key="3">
    <source>
        <dbReference type="ARBA" id="ARBA00022692"/>
    </source>
</evidence>
<feature type="domain" description="ABC transporter" evidence="9">
    <location>
        <begin position="343"/>
        <end position="577"/>
    </location>
</feature>
<organism evidence="12 13">
    <name type="scientific">Capnocytophaga canimorsus</name>
    <dbReference type="NCBI Taxonomy" id="28188"/>
    <lineage>
        <taxon>Bacteria</taxon>
        <taxon>Pseudomonadati</taxon>
        <taxon>Bacteroidota</taxon>
        <taxon>Flavobacteriia</taxon>
        <taxon>Flavobacteriales</taxon>
        <taxon>Flavobacteriaceae</taxon>
        <taxon>Capnocytophaga</taxon>
    </lineage>
</organism>
<dbReference type="CDD" id="cd03254">
    <property type="entry name" value="ABCC_Glucan_exporter_like"/>
    <property type="match status" value="1"/>
</dbReference>
<dbReference type="PANTHER" id="PTHR43394">
    <property type="entry name" value="ATP-DEPENDENT PERMEASE MDL1, MITOCHONDRIAL"/>
    <property type="match status" value="1"/>
</dbReference>
<evidence type="ECO:0000256" key="7">
    <source>
        <dbReference type="ARBA" id="ARBA00023136"/>
    </source>
</evidence>
<feature type="transmembrane region" description="Helical" evidence="8">
    <location>
        <begin position="274"/>
        <end position="295"/>
    </location>
</feature>
<dbReference type="InterPro" id="IPR003593">
    <property type="entry name" value="AAA+_ATPase"/>
</dbReference>
<dbReference type="CDD" id="cd18544">
    <property type="entry name" value="ABC_6TM_TmrA_like"/>
    <property type="match status" value="1"/>
</dbReference>
<dbReference type="SUPFAM" id="SSF90123">
    <property type="entry name" value="ABC transporter transmembrane region"/>
    <property type="match status" value="1"/>
</dbReference>
<keyword evidence="7 8" id="KW-0472">Membrane</keyword>
<keyword evidence="5 12" id="KW-0067">ATP-binding</keyword>
<sequence>MSEISKTSTRTLKQLYQFVKPYQTTFFLVAFLAVLASVFATAQPYLIKITIDDYIVAKNYDGLVLMTCIMVGLLILEVITQILFSFYANWVGQTVIRDIRKALFSHLLQLKMKYYDKSSVGVLVTRAVNDMERIGEVFSSGLFEIASDLLKMAVITGVMFFVDWRLALISYITMPIILYATRWFQKSMKSAFSDVRKEVANLNAFVQERISGMKIVQLFAREQAEFDKFKSINEKHKKGWLRTIWYNSIFFPVGDLLSSITITLIVWYGGFHAILDNSLDLGTIFLFIQLSQMLFRPLRHIADKFNTLQMGVIASERVFAILEADENLEKGGGKELKAVQGNIRFENVRFEYTPNEEVLKGITFEVKQGQTVAIVGATGAGKSTIINLLSRFYDIKSGAIYIDEVDISTLTLDSLRKHIGVVLQDVFLFADSILNNITLQNPQITEEEVIQAAKDIGIHDFLMQLPEGYHYNVKERGTMLSAGQRQLIAFLRAYVYQPEILILDEATSSVDTYSEKLIQQATDKITRGRTSIIIAHRLTTIEKADKIIVLDKGSIVETGSHRELLALENGYYRNLYEVQFNKKEIENQ</sequence>
<evidence type="ECO:0000256" key="6">
    <source>
        <dbReference type="ARBA" id="ARBA00022989"/>
    </source>
</evidence>
<dbReference type="GO" id="GO:0005524">
    <property type="term" value="F:ATP binding"/>
    <property type="evidence" value="ECO:0007669"/>
    <property type="project" value="UniProtKB-KW"/>
</dbReference>
<reference evidence="11" key="2">
    <citation type="journal article" date="2017" name="Genome Announc.">
        <title>Twelve Complete Reference Genomes of Clinical Isolates in the Capnocytophaga Genus.</title>
        <authorList>
            <person name="Villarma A."/>
            <person name="Gulvik C.A."/>
            <person name="Rowe L.A."/>
            <person name="Sheth M."/>
            <person name="Juieng P."/>
            <person name="Nicholson A.C."/>
            <person name="Loparev V.N."/>
            <person name="McQuiston J.R."/>
        </authorList>
    </citation>
    <scope>NUCLEOTIDE SEQUENCE</scope>
    <source>
        <strain evidence="11">H5594</strain>
    </source>
</reference>
<evidence type="ECO:0000256" key="1">
    <source>
        <dbReference type="ARBA" id="ARBA00004651"/>
    </source>
</evidence>